<evidence type="ECO:0000313" key="15">
    <source>
        <dbReference type="EMBL" id="MBB5291772.1"/>
    </source>
</evidence>
<dbReference type="InterPro" id="IPR018495">
    <property type="entry name" value="Succ_DH_cyt_bsu_CS"/>
</dbReference>
<dbReference type="EMBL" id="JACHFZ010000002">
    <property type="protein sequence ID" value="MBB5291772.1"/>
    <property type="molecule type" value="Genomic_DNA"/>
</dbReference>
<comment type="similarity">
    <text evidence="4">Belongs to the cytochrome b560 family.</text>
</comment>
<reference evidence="15 16" key="1">
    <citation type="submission" date="2020-08" db="EMBL/GenBank/DDBJ databases">
        <title>Genomic Encyclopedia of Type Strains, Phase IV (KMG-IV): sequencing the most valuable type-strain genomes for metagenomic binning, comparative biology and taxonomic classification.</title>
        <authorList>
            <person name="Goeker M."/>
        </authorList>
    </citation>
    <scope>NUCLEOTIDE SEQUENCE [LARGE SCALE GENOMIC DNA]</scope>
    <source>
        <strain evidence="15 16">DSM 25335</strain>
    </source>
</reference>
<comment type="subcellular location">
    <subcellularLocation>
        <location evidence="3">Membrane</location>
        <topology evidence="3">Multi-pass membrane protein</topology>
    </subcellularLocation>
</comment>
<evidence type="ECO:0000256" key="6">
    <source>
        <dbReference type="ARBA" id="ARBA00022617"/>
    </source>
</evidence>
<dbReference type="GO" id="GO:0016020">
    <property type="term" value="C:membrane"/>
    <property type="evidence" value="ECO:0007669"/>
    <property type="project" value="UniProtKB-SubCell"/>
</dbReference>
<dbReference type="InterPro" id="IPR034804">
    <property type="entry name" value="SQR/QFR_C/D"/>
</dbReference>
<sequence>MSISPLPGDASHDPTPNSGQDQTGRFVRQPNGRVRPLSPHLQVWRWHVTMLASILNRITGGALSVGALFVAAWLAALAFGPDAYATYTAWMGSPLGLLVWFGLTVALCIHLAGGVRHLIWDAGEGLTPKTADVLSWLSIVGGVALAVLVWVLLFTSGRVVL</sequence>
<comment type="function">
    <text evidence="2">Membrane-anchoring subunit of succinate dehydrogenase (SDH).</text>
</comment>
<evidence type="ECO:0000256" key="4">
    <source>
        <dbReference type="ARBA" id="ARBA00007244"/>
    </source>
</evidence>
<evidence type="ECO:0000256" key="13">
    <source>
        <dbReference type="SAM" id="MobiDB-lite"/>
    </source>
</evidence>
<evidence type="ECO:0000256" key="7">
    <source>
        <dbReference type="ARBA" id="ARBA00022692"/>
    </source>
</evidence>
<dbReference type="PROSITE" id="PS01001">
    <property type="entry name" value="SDH_CYT_2"/>
    <property type="match status" value="1"/>
</dbReference>
<dbReference type="SUPFAM" id="SSF81343">
    <property type="entry name" value="Fumarate reductase respiratory complex transmembrane subunits"/>
    <property type="match status" value="1"/>
</dbReference>
<evidence type="ECO:0000256" key="10">
    <source>
        <dbReference type="ARBA" id="ARBA00023004"/>
    </source>
</evidence>
<evidence type="ECO:0000256" key="12">
    <source>
        <dbReference type="ARBA" id="ARBA00025912"/>
    </source>
</evidence>
<evidence type="ECO:0000256" key="8">
    <source>
        <dbReference type="ARBA" id="ARBA00022723"/>
    </source>
</evidence>
<evidence type="ECO:0000256" key="5">
    <source>
        <dbReference type="ARBA" id="ARBA00020076"/>
    </source>
</evidence>
<evidence type="ECO:0000256" key="3">
    <source>
        <dbReference type="ARBA" id="ARBA00004141"/>
    </source>
</evidence>
<keyword evidence="9 14" id="KW-1133">Transmembrane helix</keyword>
<keyword evidence="10" id="KW-0408">Iron</keyword>
<feature type="region of interest" description="Disordered" evidence="13">
    <location>
        <begin position="1"/>
        <end position="29"/>
    </location>
</feature>
<evidence type="ECO:0000256" key="1">
    <source>
        <dbReference type="ARBA" id="ARBA00001971"/>
    </source>
</evidence>
<dbReference type="NCBIfam" id="TIGR02970">
    <property type="entry name" value="succ_dehyd_cytB"/>
    <property type="match status" value="1"/>
</dbReference>
<dbReference type="Proteomes" id="UP000566663">
    <property type="component" value="Unassembled WGS sequence"/>
</dbReference>
<evidence type="ECO:0000256" key="2">
    <source>
        <dbReference type="ARBA" id="ARBA00004050"/>
    </source>
</evidence>
<dbReference type="GO" id="GO:0009055">
    <property type="term" value="F:electron transfer activity"/>
    <property type="evidence" value="ECO:0007669"/>
    <property type="project" value="InterPro"/>
</dbReference>
<comment type="subunit">
    <text evidence="12">Part of an enzyme complex containing four subunits: a flavoprotein, an iron-sulfur protein, plus two membrane-anchoring proteins, SdhC and SdhD. The complex can form homotrimers.</text>
</comment>
<keyword evidence="6" id="KW-0349">Heme</keyword>
<dbReference type="RefSeq" id="WP_183253517.1">
    <property type="nucleotide sequence ID" value="NZ_BAAAFF010000005.1"/>
</dbReference>
<dbReference type="AlphaFoldDB" id="A0A7W8HXM4"/>
<name>A0A7W8HXM4_9CAUL</name>
<feature type="transmembrane region" description="Helical" evidence="14">
    <location>
        <begin position="91"/>
        <end position="113"/>
    </location>
</feature>
<dbReference type="InterPro" id="IPR000701">
    <property type="entry name" value="SuccDH_FuR_B_TM-su"/>
</dbReference>
<dbReference type="GO" id="GO:0046872">
    <property type="term" value="F:metal ion binding"/>
    <property type="evidence" value="ECO:0007669"/>
    <property type="project" value="UniProtKB-KW"/>
</dbReference>
<feature type="transmembrane region" description="Helical" evidence="14">
    <location>
        <begin position="58"/>
        <end position="79"/>
    </location>
</feature>
<comment type="cofactor">
    <cofactor evidence="1">
        <name>heme</name>
        <dbReference type="ChEBI" id="CHEBI:30413"/>
    </cofactor>
</comment>
<feature type="transmembrane region" description="Helical" evidence="14">
    <location>
        <begin position="133"/>
        <end position="155"/>
    </location>
</feature>
<keyword evidence="8" id="KW-0479">Metal-binding</keyword>
<gene>
    <name evidence="15" type="ORF">HNQ67_001286</name>
</gene>
<dbReference type="Pfam" id="PF01127">
    <property type="entry name" value="Sdh_cyt"/>
    <property type="match status" value="1"/>
</dbReference>
<proteinExistence type="inferred from homology"/>
<dbReference type="PANTHER" id="PTHR10978:SF5">
    <property type="entry name" value="SUCCINATE DEHYDROGENASE CYTOCHROME B560 SUBUNIT, MITOCHONDRIAL"/>
    <property type="match status" value="1"/>
</dbReference>
<evidence type="ECO:0000256" key="9">
    <source>
        <dbReference type="ARBA" id="ARBA00022989"/>
    </source>
</evidence>
<keyword evidence="16" id="KW-1185">Reference proteome</keyword>
<protein>
    <recommendedName>
        <fullName evidence="5">Succinate dehydrogenase cytochrome b556 subunit</fullName>
    </recommendedName>
</protein>
<dbReference type="GO" id="GO:0006099">
    <property type="term" value="P:tricarboxylic acid cycle"/>
    <property type="evidence" value="ECO:0007669"/>
    <property type="project" value="InterPro"/>
</dbReference>
<evidence type="ECO:0000313" key="16">
    <source>
        <dbReference type="Proteomes" id="UP000566663"/>
    </source>
</evidence>
<dbReference type="InterPro" id="IPR014314">
    <property type="entry name" value="Succ_DH_cytb556"/>
</dbReference>
<dbReference type="Gene3D" id="1.20.1300.10">
    <property type="entry name" value="Fumarate reductase/succinate dehydrogenase, transmembrane subunit"/>
    <property type="match status" value="1"/>
</dbReference>
<keyword evidence="7 14" id="KW-0812">Transmembrane</keyword>
<evidence type="ECO:0000256" key="11">
    <source>
        <dbReference type="ARBA" id="ARBA00023136"/>
    </source>
</evidence>
<comment type="caution">
    <text evidence="15">The sequence shown here is derived from an EMBL/GenBank/DDBJ whole genome shotgun (WGS) entry which is preliminary data.</text>
</comment>
<feature type="compositionally biased region" description="Polar residues" evidence="13">
    <location>
        <begin position="14"/>
        <end position="23"/>
    </location>
</feature>
<organism evidence="15 16">
    <name type="scientific">Brevundimonas basaltis</name>
    <dbReference type="NCBI Taxonomy" id="472166"/>
    <lineage>
        <taxon>Bacteria</taxon>
        <taxon>Pseudomonadati</taxon>
        <taxon>Pseudomonadota</taxon>
        <taxon>Alphaproteobacteria</taxon>
        <taxon>Caulobacterales</taxon>
        <taxon>Caulobacteraceae</taxon>
        <taxon>Brevundimonas</taxon>
    </lineage>
</organism>
<evidence type="ECO:0000256" key="14">
    <source>
        <dbReference type="SAM" id="Phobius"/>
    </source>
</evidence>
<dbReference type="PANTHER" id="PTHR10978">
    <property type="entry name" value="SUCCINATE DEHYDROGENASE CYTOCHROME B560 SUBUNIT"/>
    <property type="match status" value="1"/>
</dbReference>
<accession>A0A7W8HXM4</accession>
<keyword evidence="11 14" id="KW-0472">Membrane</keyword>
<dbReference type="CDD" id="cd03499">
    <property type="entry name" value="SQR_TypeC_SdhC"/>
    <property type="match status" value="1"/>
</dbReference>